<evidence type="ECO:0000256" key="6">
    <source>
        <dbReference type="ARBA" id="ARBA00023136"/>
    </source>
</evidence>
<accession>A0A7D4QBC6</accession>
<feature type="transmembrane region" description="Helical" evidence="7">
    <location>
        <begin position="184"/>
        <end position="206"/>
    </location>
</feature>
<evidence type="ECO:0000256" key="7">
    <source>
        <dbReference type="RuleBase" id="RU363032"/>
    </source>
</evidence>
<evidence type="ECO:0000259" key="9">
    <source>
        <dbReference type="PROSITE" id="PS50928"/>
    </source>
</evidence>
<dbReference type="GO" id="GO:0005886">
    <property type="term" value="C:plasma membrane"/>
    <property type="evidence" value="ECO:0007669"/>
    <property type="project" value="UniProtKB-SubCell"/>
</dbReference>
<dbReference type="PANTHER" id="PTHR43227:SF11">
    <property type="entry name" value="BLL4140 PROTEIN"/>
    <property type="match status" value="1"/>
</dbReference>
<keyword evidence="4 7" id="KW-0812">Transmembrane</keyword>
<dbReference type="EMBL" id="CP054038">
    <property type="protein sequence ID" value="QKJ18397.1"/>
    <property type="molecule type" value="Genomic_DNA"/>
</dbReference>
<proteinExistence type="inferred from homology"/>
<gene>
    <name evidence="10" type="ORF">HQM25_02630</name>
</gene>
<feature type="domain" description="ABC transmembrane type-1" evidence="9">
    <location>
        <begin position="98"/>
        <end position="312"/>
    </location>
</feature>
<reference evidence="10 11" key="1">
    <citation type="submission" date="2020-05" db="EMBL/GenBank/DDBJ databases">
        <title>Strain PA2F3 complete genome.</title>
        <authorList>
            <person name="Kim Y.-S."/>
            <person name="Kim S.-J."/>
            <person name="Jung H.-k."/>
            <person name="Kim S.-E."/>
            <person name="Kim K.-H."/>
        </authorList>
    </citation>
    <scope>NUCLEOTIDE SEQUENCE [LARGE SCALE GENOMIC DNA]</scope>
    <source>
        <strain evidence="10 11">PA2F3</strain>
    </source>
</reference>
<evidence type="ECO:0000256" key="3">
    <source>
        <dbReference type="ARBA" id="ARBA00022475"/>
    </source>
</evidence>
<name>A0A7D4QBC6_9MICO</name>
<evidence type="ECO:0000256" key="5">
    <source>
        <dbReference type="ARBA" id="ARBA00022989"/>
    </source>
</evidence>
<feature type="transmembrane region" description="Helical" evidence="7">
    <location>
        <begin position="245"/>
        <end position="273"/>
    </location>
</feature>
<feature type="transmembrane region" description="Helical" evidence="7">
    <location>
        <begin position="34"/>
        <end position="62"/>
    </location>
</feature>
<protein>
    <submittedName>
        <fullName evidence="10">Sugar ABC transporter permease</fullName>
    </submittedName>
</protein>
<evidence type="ECO:0000313" key="11">
    <source>
        <dbReference type="Proteomes" id="UP000502498"/>
    </source>
</evidence>
<dbReference type="AlphaFoldDB" id="A0A7D4QBC6"/>
<dbReference type="Proteomes" id="UP000502498">
    <property type="component" value="Chromosome"/>
</dbReference>
<organism evidence="10 11">
    <name type="scientific">Microbacterium hominis</name>
    <dbReference type="NCBI Taxonomy" id="162426"/>
    <lineage>
        <taxon>Bacteria</taxon>
        <taxon>Bacillati</taxon>
        <taxon>Actinomycetota</taxon>
        <taxon>Actinomycetes</taxon>
        <taxon>Micrococcales</taxon>
        <taxon>Microbacteriaceae</taxon>
        <taxon>Microbacterium</taxon>
    </lineage>
</organism>
<feature type="transmembrane region" description="Helical" evidence="7">
    <location>
        <begin position="135"/>
        <end position="155"/>
    </location>
</feature>
<dbReference type="InterPro" id="IPR000515">
    <property type="entry name" value="MetI-like"/>
</dbReference>
<keyword evidence="5 7" id="KW-1133">Transmembrane helix</keyword>
<feature type="transmembrane region" description="Helical" evidence="7">
    <location>
        <begin position="293"/>
        <end position="312"/>
    </location>
</feature>
<sequence length="331" mass="36102">MTTLTTPGPAVDAGPGPAPERRSRRGARRKRLEIALFVSPALILFLGFVIVPVALAAVYSFYNLPAAFQWSDLAEPERFVGFDNYVRALTTPEFQKAIANTFFILVMSLLVQGPLAIGVALLLNRPLRGRGPLRLLIFVPYVLAEVIAGLSWKLILQPAGAVNATLESLGLGAFAQNWLADPSIALWTIFVILTWKYIGFAILLFLAGLQGIPDELAEAAQIDGASWWQIQRHITLPLLGPTIRIWAFLSIIGSLQVFDMVWVTVAPAVRRIATETMATYMVQQGQFAGQPGYGSAIAVILFVISLVIALTYQRFALRRDLAGAVTSGARR</sequence>
<feature type="region of interest" description="Disordered" evidence="8">
    <location>
        <begin position="1"/>
        <end position="26"/>
    </location>
</feature>
<feature type="transmembrane region" description="Helical" evidence="7">
    <location>
        <begin position="102"/>
        <end position="123"/>
    </location>
</feature>
<dbReference type="PANTHER" id="PTHR43227">
    <property type="entry name" value="BLL4140 PROTEIN"/>
    <property type="match status" value="1"/>
</dbReference>
<comment type="subcellular location">
    <subcellularLocation>
        <location evidence="1 7">Cell membrane</location>
        <topology evidence="1 7">Multi-pass membrane protein</topology>
    </subcellularLocation>
</comment>
<evidence type="ECO:0000313" key="10">
    <source>
        <dbReference type="EMBL" id="QKJ18397.1"/>
    </source>
</evidence>
<dbReference type="Gene3D" id="1.10.3720.10">
    <property type="entry name" value="MetI-like"/>
    <property type="match status" value="1"/>
</dbReference>
<dbReference type="GO" id="GO:0055085">
    <property type="term" value="P:transmembrane transport"/>
    <property type="evidence" value="ECO:0007669"/>
    <property type="project" value="InterPro"/>
</dbReference>
<dbReference type="Pfam" id="PF00528">
    <property type="entry name" value="BPD_transp_1"/>
    <property type="match status" value="1"/>
</dbReference>
<dbReference type="RefSeq" id="WP_172988831.1">
    <property type="nucleotide sequence ID" value="NZ_CP054038.1"/>
</dbReference>
<evidence type="ECO:0000256" key="1">
    <source>
        <dbReference type="ARBA" id="ARBA00004651"/>
    </source>
</evidence>
<evidence type="ECO:0000256" key="4">
    <source>
        <dbReference type="ARBA" id="ARBA00022692"/>
    </source>
</evidence>
<dbReference type="CDD" id="cd06261">
    <property type="entry name" value="TM_PBP2"/>
    <property type="match status" value="1"/>
</dbReference>
<dbReference type="InterPro" id="IPR050809">
    <property type="entry name" value="UgpAE/MalFG_permease"/>
</dbReference>
<dbReference type="InterPro" id="IPR035906">
    <property type="entry name" value="MetI-like_sf"/>
</dbReference>
<dbReference type="PROSITE" id="PS50928">
    <property type="entry name" value="ABC_TM1"/>
    <property type="match status" value="1"/>
</dbReference>
<dbReference type="SUPFAM" id="SSF161098">
    <property type="entry name" value="MetI-like"/>
    <property type="match status" value="1"/>
</dbReference>
<keyword evidence="3" id="KW-1003">Cell membrane</keyword>
<evidence type="ECO:0000256" key="8">
    <source>
        <dbReference type="SAM" id="MobiDB-lite"/>
    </source>
</evidence>
<keyword evidence="2 7" id="KW-0813">Transport</keyword>
<comment type="similarity">
    <text evidence="7">Belongs to the binding-protein-dependent transport system permease family.</text>
</comment>
<keyword evidence="6 7" id="KW-0472">Membrane</keyword>
<evidence type="ECO:0000256" key="2">
    <source>
        <dbReference type="ARBA" id="ARBA00022448"/>
    </source>
</evidence>